<evidence type="ECO:0000256" key="1">
    <source>
        <dbReference type="SAM" id="MobiDB-lite"/>
    </source>
</evidence>
<dbReference type="RefSeq" id="XP_038784603.1">
    <property type="nucleotide sequence ID" value="XM_038933102.1"/>
</dbReference>
<proteinExistence type="predicted"/>
<name>A0A8H7ED91_9PLEO</name>
<gene>
    <name evidence="2" type="ORF">GT037_008055</name>
</gene>
<dbReference type="EMBL" id="JAAABM010000011">
    <property type="protein sequence ID" value="KAF7674289.1"/>
    <property type="molecule type" value="Genomic_DNA"/>
</dbReference>
<feature type="region of interest" description="Disordered" evidence="1">
    <location>
        <begin position="481"/>
        <end position="500"/>
    </location>
</feature>
<comment type="caution">
    <text evidence="2">The sequence shown here is derived from an EMBL/GenBank/DDBJ whole genome shotgun (WGS) entry which is preliminary data.</text>
</comment>
<keyword evidence="3" id="KW-1185">Reference proteome</keyword>
<protein>
    <submittedName>
        <fullName evidence="2">Uncharacterized protein</fullName>
    </submittedName>
</protein>
<feature type="compositionally biased region" description="Basic and acidic residues" evidence="1">
    <location>
        <begin position="490"/>
        <end position="500"/>
    </location>
</feature>
<dbReference type="Proteomes" id="UP000596902">
    <property type="component" value="Unassembled WGS sequence"/>
</dbReference>
<reference evidence="2" key="1">
    <citation type="submission" date="2020-01" db="EMBL/GenBank/DDBJ databases">
        <authorList>
            <person name="Feng Z.H.Z."/>
        </authorList>
    </citation>
    <scope>NUCLEOTIDE SEQUENCE</scope>
    <source>
        <strain evidence="2">CBS107.38</strain>
    </source>
</reference>
<dbReference type="GeneID" id="62206280"/>
<evidence type="ECO:0000313" key="2">
    <source>
        <dbReference type="EMBL" id="KAF7674289.1"/>
    </source>
</evidence>
<feature type="compositionally biased region" description="Polar residues" evidence="1">
    <location>
        <begin position="436"/>
        <end position="448"/>
    </location>
</feature>
<evidence type="ECO:0000313" key="3">
    <source>
        <dbReference type="Proteomes" id="UP000596902"/>
    </source>
</evidence>
<accession>A0A8H7ED91</accession>
<feature type="region of interest" description="Disordered" evidence="1">
    <location>
        <begin position="436"/>
        <end position="461"/>
    </location>
</feature>
<dbReference type="AlphaFoldDB" id="A0A8H7ED91"/>
<organism evidence="2 3">
    <name type="scientific">Alternaria burnsii</name>
    <dbReference type="NCBI Taxonomy" id="1187904"/>
    <lineage>
        <taxon>Eukaryota</taxon>
        <taxon>Fungi</taxon>
        <taxon>Dikarya</taxon>
        <taxon>Ascomycota</taxon>
        <taxon>Pezizomycotina</taxon>
        <taxon>Dothideomycetes</taxon>
        <taxon>Pleosporomycetidae</taxon>
        <taxon>Pleosporales</taxon>
        <taxon>Pleosporineae</taxon>
        <taxon>Pleosporaceae</taxon>
        <taxon>Alternaria</taxon>
        <taxon>Alternaria sect. Alternaria</taxon>
    </lineage>
</organism>
<reference evidence="2" key="2">
    <citation type="submission" date="2020-08" db="EMBL/GenBank/DDBJ databases">
        <title>Draft Genome Sequence of Cumin Blight Pathogen Alternaria burnsii.</title>
        <authorList>
            <person name="Feng Z."/>
        </authorList>
    </citation>
    <scope>NUCLEOTIDE SEQUENCE</scope>
    <source>
        <strain evidence="2">CBS107.38</strain>
    </source>
</reference>
<sequence length="664" mass="73331">MGRQAYLDKIAFGRSAFEPTQSASQSTEYVQLESSQSEIPQRYHEATANNYVQLYDERGNPINPRSHQYGKKLRGAQNDVLASVGVVERRHSPADAFPGSSVERLELLEAEDTVGNAIALATTLTENLCTWWIGSIRERILTFRYPHALAFSHIAASERALSGTSIVYAGFFSRVFATMNIQAIVYSTFVYQPVERMLYATRASPKTRHFFRRAKKAIKSSLRLGLEVLCYPFFYHAALQRLGLVPARPLLPTWTCLIPFSSSSPLLPFSVRYDASSSITECIGAVLTSPLVLLCAEHAIERWIYACVYEAVETAVIRPDKPDVPSRDVNGKDRALTVLGLRRESPTLIRNAIHSLLAMLGWALPSSSPNTQQKRTIELATTAASNNGQTIEVGGTQVINATPLHLPVLQSQDQPVTEPLDADVITIPIDAFQDLIRSTTPPGSPTESEQNENDPRIRITSREGIVEMEVRLPPRILSTHTRVTEASGSSRDDAAVEPRDRARSIDGHVYHRVSQLSCEPAQMISAMVRAQLVGLAMLPFRMVTLRMIASHHLASQGGYAGSHRIVNPLELHGDLSWRNIGTQLSRVALCGALELAIDLSLWGMQYQAITKFGQSVFGWGGTFLKSTCSLTPDAMAVGWYLCAFHEQLDSTAGMENAPKKKKKK</sequence>